<accession>A0A2H1WFP7</accession>
<gene>
    <name evidence="1" type="ORF">SFRICE_029796</name>
</gene>
<name>A0A2H1WFP7_SPOFR</name>
<dbReference type="EMBL" id="ODYU01008356">
    <property type="protein sequence ID" value="SOQ51881.1"/>
    <property type="molecule type" value="Genomic_DNA"/>
</dbReference>
<dbReference type="AlphaFoldDB" id="A0A2H1WFP7"/>
<organism evidence="1">
    <name type="scientific">Spodoptera frugiperda</name>
    <name type="common">Fall armyworm</name>
    <dbReference type="NCBI Taxonomy" id="7108"/>
    <lineage>
        <taxon>Eukaryota</taxon>
        <taxon>Metazoa</taxon>
        <taxon>Ecdysozoa</taxon>
        <taxon>Arthropoda</taxon>
        <taxon>Hexapoda</taxon>
        <taxon>Insecta</taxon>
        <taxon>Pterygota</taxon>
        <taxon>Neoptera</taxon>
        <taxon>Endopterygota</taxon>
        <taxon>Lepidoptera</taxon>
        <taxon>Glossata</taxon>
        <taxon>Ditrysia</taxon>
        <taxon>Noctuoidea</taxon>
        <taxon>Noctuidae</taxon>
        <taxon>Amphipyrinae</taxon>
        <taxon>Spodoptera</taxon>
    </lineage>
</organism>
<sequence>MKVRGRWLGAGAFPEMCYVAVLRRCAAAKGPGVKRRAAMIDSTDPGILINRVCIPHQGTLKAHCERYKRRLLQIYATTTETEQPTLMFSPVSWNVSPSHVNTPTKS</sequence>
<proteinExistence type="predicted"/>
<reference evidence="1" key="1">
    <citation type="submission" date="2016-07" db="EMBL/GenBank/DDBJ databases">
        <authorList>
            <person name="Bretaudeau A."/>
        </authorList>
    </citation>
    <scope>NUCLEOTIDE SEQUENCE</scope>
    <source>
        <strain evidence="1">Rice</strain>
        <tissue evidence="1">Whole body</tissue>
    </source>
</reference>
<protein>
    <submittedName>
        <fullName evidence="1">SFRICE_029796</fullName>
    </submittedName>
</protein>
<evidence type="ECO:0000313" key="1">
    <source>
        <dbReference type="EMBL" id="SOQ51881.1"/>
    </source>
</evidence>